<keyword evidence="7" id="KW-0067">ATP-binding</keyword>
<proteinExistence type="predicted"/>
<evidence type="ECO:0000259" key="10">
    <source>
        <dbReference type="SMART" id="SM00387"/>
    </source>
</evidence>
<evidence type="ECO:0000313" key="12">
    <source>
        <dbReference type="Proteomes" id="UP000468687"/>
    </source>
</evidence>
<dbReference type="InterPro" id="IPR011712">
    <property type="entry name" value="Sig_transdc_His_kin_sub3_dim/P"/>
</dbReference>
<evidence type="ECO:0000256" key="6">
    <source>
        <dbReference type="ARBA" id="ARBA00022777"/>
    </source>
</evidence>
<dbReference type="PANTHER" id="PTHR24421">
    <property type="entry name" value="NITRATE/NITRITE SENSOR PROTEIN NARX-RELATED"/>
    <property type="match status" value="1"/>
</dbReference>
<sequence length="420" mass="42617">MTTTTGTASPAARDAVLTAAVAALTAVALPAVVLLGAASGETVPGTGATAVLTAVCVVQCLPLVVRRSRPVACLLLVAALQVAVVAAASPDDVGARGAAPLLAAYAVGSLLPERRAARVVPAAVLLELVGTLAVTVPTGGVGTGLVGVVGGAVTYVAAALVGAHVATRRRYAELERRRAAEAVAAQEDRVRSAVAEVRAGMARELHDIAAHHLSAMVVQATAASRLVERDPAAAREGLLAIRAQGRRTLEDLRMLVGVLRDPDSAEDGAPVPGLGVLDGLVEQARTLGDDVVVRRAQGTEHGAGLAPLADVTAYRAVQEALSNARQHAPGAPVVVDVARGDERVVVTVENEPAPAPPPDGGPAGRRAGEGVGLLGMRERVQLVGGRLDVGPTPAGGWRVRVELPVDAPAGEHEREQEGER</sequence>
<dbReference type="GO" id="GO:0005524">
    <property type="term" value="F:ATP binding"/>
    <property type="evidence" value="ECO:0007669"/>
    <property type="project" value="UniProtKB-KW"/>
</dbReference>
<dbReference type="EMBL" id="JAAGXA010000008">
    <property type="protein sequence ID" value="NEN79222.1"/>
    <property type="molecule type" value="Genomic_DNA"/>
</dbReference>
<evidence type="ECO:0000256" key="5">
    <source>
        <dbReference type="ARBA" id="ARBA00022741"/>
    </source>
</evidence>
<dbReference type="Gene3D" id="1.20.5.1930">
    <property type="match status" value="1"/>
</dbReference>
<keyword evidence="6 11" id="KW-0418">Kinase</keyword>
<feature type="transmembrane region" description="Helical" evidence="9">
    <location>
        <begin position="15"/>
        <end position="37"/>
    </location>
</feature>
<keyword evidence="4" id="KW-0808">Transferase</keyword>
<keyword evidence="9" id="KW-1133">Transmembrane helix</keyword>
<keyword evidence="9" id="KW-0812">Transmembrane</keyword>
<dbReference type="InterPro" id="IPR050482">
    <property type="entry name" value="Sensor_HK_TwoCompSys"/>
</dbReference>
<keyword evidence="12" id="KW-1185">Reference proteome</keyword>
<evidence type="ECO:0000256" key="1">
    <source>
        <dbReference type="ARBA" id="ARBA00000085"/>
    </source>
</evidence>
<feature type="transmembrane region" description="Helical" evidence="9">
    <location>
        <begin position="119"/>
        <end position="139"/>
    </location>
</feature>
<name>A0A6P0HKL7_9ACTN</name>
<evidence type="ECO:0000256" key="8">
    <source>
        <dbReference type="ARBA" id="ARBA00023012"/>
    </source>
</evidence>
<dbReference type="SMART" id="SM00387">
    <property type="entry name" value="HATPase_c"/>
    <property type="match status" value="1"/>
</dbReference>
<dbReference type="PANTHER" id="PTHR24421:SF10">
    <property type="entry name" value="NITRATE_NITRITE SENSOR PROTEIN NARQ"/>
    <property type="match status" value="1"/>
</dbReference>
<protein>
    <recommendedName>
        <fullName evidence="2">histidine kinase</fullName>
        <ecNumber evidence="2">2.7.13.3</ecNumber>
    </recommendedName>
</protein>
<dbReference type="EC" id="2.7.13.3" evidence="2"/>
<comment type="catalytic activity">
    <reaction evidence="1">
        <text>ATP + protein L-histidine = ADP + protein N-phospho-L-histidine.</text>
        <dbReference type="EC" id="2.7.13.3"/>
    </reaction>
</comment>
<dbReference type="CDD" id="cd16917">
    <property type="entry name" value="HATPase_UhpB-NarQ-NarX-like"/>
    <property type="match status" value="1"/>
</dbReference>
<organism evidence="11 12">
    <name type="scientific">Nocardioides zeae</name>
    <dbReference type="NCBI Taxonomy" id="1457234"/>
    <lineage>
        <taxon>Bacteria</taxon>
        <taxon>Bacillati</taxon>
        <taxon>Actinomycetota</taxon>
        <taxon>Actinomycetes</taxon>
        <taxon>Propionibacteriales</taxon>
        <taxon>Nocardioidaceae</taxon>
        <taxon>Nocardioides</taxon>
    </lineage>
</organism>
<keyword evidence="5" id="KW-0547">Nucleotide-binding</keyword>
<comment type="caution">
    <text evidence="11">The sequence shown here is derived from an EMBL/GenBank/DDBJ whole genome shotgun (WGS) entry which is preliminary data.</text>
</comment>
<dbReference type="GO" id="GO:0016020">
    <property type="term" value="C:membrane"/>
    <property type="evidence" value="ECO:0007669"/>
    <property type="project" value="InterPro"/>
</dbReference>
<keyword evidence="9" id="KW-0472">Membrane</keyword>
<dbReference type="InterPro" id="IPR036890">
    <property type="entry name" value="HATPase_C_sf"/>
</dbReference>
<dbReference type="RefSeq" id="WP_163772753.1">
    <property type="nucleotide sequence ID" value="NZ_JAAGXA010000008.1"/>
</dbReference>
<dbReference type="SUPFAM" id="SSF55874">
    <property type="entry name" value="ATPase domain of HSP90 chaperone/DNA topoisomerase II/histidine kinase"/>
    <property type="match status" value="1"/>
</dbReference>
<feature type="transmembrane region" description="Helical" evidence="9">
    <location>
        <begin position="94"/>
        <end position="112"/>
    </location>
</feature>
<evidence type="ECO:0000256" key="3">
    <source>
        <dbReference type="ARBA" id="ARBA00022553"/>
    </source>
</evidence>
<evidence type="ECO:0000313" key="11">
    <source>
        <dbReference type="EMBL" id="NEN79222.1"/>
    </source>
</evidence>
<dbReference type="Proteomes" id="UP000468687">
    <property type="component" value="Unassembled WGS sequence"/>
</dbReference>
<accession>A0A6P0HKL7</accession>
<dbReference type="GO" id="GO:0000155">
    <property type="term" value="F:phosphorelay sensor kinase activity"/>
    <property type="evidence" value="ECO:0007669"/>
    <property type="project" value="InterPro"/>
</dbReference>
<dbReference type="Gene3D" id="3.30.565.10">
    <property type="entry name" value="Histidine kinase-like ATPase, C-terminal domain"/>
    <property type="match status" value="1"/>
</dbReference>
<reference evidence="11 12" key="1">
    <citation type="journal article" date="2014" name="Int. J. Syst. Evol. Microbiol.">
        <title>Nocardioides zeae sp. nov., isolated from the stem of Zea mays.</title>
        <authorList>
            <person name="Glaeser S.P."/>
            <person name="McInroy J.A."/>
            <person name="Busse H.J."/>
            <person name="Kampfer P."/>
        </authorList>
    </citation>
    <scope>NUCLEOTIDE SEQUENCE [LARGE SCALE GENOMIC DNA]</scope>
    <source>
        <strain evidence="11 12">JCM 30728</strain>
    </source>
</reference>
<dbReference type="GO" id="GO:0046983">
    <property type="term" value="F:protein dimerization activity"/>
    <property type="evidence" value="ECO:0007669"/>
    <property type="project" value="InterPro"/>
</dbReference>
<evidence type="ECO:0000256" key="4">
    <source>
        <dbReference type="ARBA" id="ARBA00022679"/>
    </source>
</evidence>
<gene>
    <name evidence="11" type="ORF">G3T38_13140</name>
</gene>
<feature type="transmembrane region" description="Helical" evidence="9">
    <location>
        <begin position="145"/>
        <end position="167"/>
    </location>
</feature>
<dbReference type="Pfam" id="PF02518">
    <property type="entry name" value="HATPase_c"/>
    <property type="match status" value="1"/>
</dbReference>
<dbReference type="Pfam" id="PF07730">
    <property type="entry name" value="HisKA_3"/>
    <property type="match status" value="1"/>
</dbReference>
<keyword evidence="8" id="KW-0902">Two-component regulatory system</keyword>
<feature type="transmembrane region" description="Helical" evidence="9">
    <location>
        <begin position="43"/>
        <end position="64"/>
    </location>
</feature>
<keyword evidence="3" id="KW-0597">Phosphoprotein</keyword>
<dbReference type="AlphaFoldDB" id="A0A6P0HKL7"/>
<evidence type="ECO:0000256" key="7">
    <source>
        <dbReference type="ARBA" id="ARBA00022840"/>
    </source>
</evidence>
<evidence type="ECO:0000256" key="9">
    <source>
        <dbReference type="SAM" id="Phobius"/>
    </source>
</evidence>
<feature type="domain" description="Histidine kinase/HSP90-like ATPase" evidence="10">
    <location>
        <begin position="309"/>
        <end position="407"/>
    </location>
</feature>
<feature type="transmembrane region" description="Helical" evidence="9">
    <location>
        <begin position="71"/>
        <end position="88"/>
    </location>
</feature>
<evidence type="ECO:0000256" key="2">
    <source>
        <dbReference type="ARBA" id="ARBA00012438"/>
    </source>
</evidence>
<dbReference type="InterPro" id="IPR003594">
    <property type="entry name" value="HATPase_dom"/>
</dbReference>